<dbReference type="PANTHER" id="PTHR24180:SF45">
    <property type="entry name" value="POLY [ADP-RIBOSE] POLYMERASE TANKYRASE"/>
    <property type="match status" value="1"/>
</dbReference>
<reference evidence="3 4" key="1">
    <citation type="submission" date="2021-02" db="EMBL/GenBank/DDBJ databases">
        <title>Cotonvirus japonicus, which uses Golgi apparatus of host cells for its virion factory, phylogenetically links tailed tupanvirus and icosahedral mimivirus.</title>
        <authorList>
            <person name="Takahashi H."/>
            <person name="Fukaya S."/>
            <person name="Song C."/>
            <person name="Murata K."/>
            <person name="Takemura M."/>
        </authorList>
    </citation>
    <scope>NUCLEOTIDE SEQUENCE [LARGE SCALE GENOMIC DNA]</scope>
</reference>
<dbReference type="InterPro" id="IPR051637">
    <property type="entry name" value="Ank_repeat_dom-contain_49"/>
</dbReference>
<keyword evidence="4" id="KW-1185">Reference proteome</keyword>
<organism evidence="3 4">
    <name type="scientific">Cotonvirus japonicus</name>
    <dbReference type="NCBI Taxonomy" id="2811091"/>
    <lineage>
        <taxon>Viruses</taxon>
        <taxon>Varidnaviria</taxon>
        <taxon>Bamfordvirae</taxon>
        <taxon>Nucleocytoviricota</taxon>
        <taxon>Megaviricetes</taxon>
        <taxon>Imitervirales</taxon>
        <taxon>Mimiviridae</taxon>
        <taxon>Megamimivirinae</taxon>
        <taxon>Cotonvirus</taxon>
        <taxon>Cotonvirus japonicum</taxon>
    </lineage>
</organism>
<evidence type="ECO:0000256" key="1">
    <source>
        <dbReference type="ARBA" id="ARBA00022737"/>
    </source>
</evidence>
<dbReference type="SUPFAM" id="SSF48403">
    <property type="entry name" value="Ankyrin repeat"/>
    <property type="match status" value="1"/>
</dbReference>
<sequence>MITSKFQNKYNIDKKNIIHGITKLMYYINELKNHPEYYSKIEHHLSKEKNRNFINAQSSAGWTALFCAVNHYPTNKYCQSNLIKLLIDSGSDVKITNSYDWNVIMLLSHEKYYYDEEFIKIFQLLLKSGCDLYNIDNKGNDILSHYLLNYNLINIYFIKILLDQGYDPNKLDKYGNNLLMRIFLFEYKNNVVIMDLNKNVHLLKSNLKILVQLIIDYGCDIDHKNNNGDTCLTISADNELDKEIIKTLLIEKADYRIKNKLGKTFFDLVNPDYIIDFIDIINKNTHYELCKKAVVKNITNHQAQMLMRPGGFRTVLVAMSWNINNIKYEDLDDYIIDLLGITSQNDLQERISSSIKYMD</sequence>
<dbReference type="PANTHER" id="PTHR24180">
    <property type="entry name" value="CYCLIN-DEPENDENT KINASE INHIBITOR 2C-RELATED"/>
    <property type="match status" value="1"/>
</dbReference>
<evidence type="ECO:0000313" key="4">
    <source>
        <dbReference type="Proteomes" id="UP001321479"/>
    </source>
</evidence>
<dbReference type="Proteomes" id="UP001321479">
    <property type="component" value="Segment"/>
</dbReference>
<keyword evidence="2" id="KW-0040">ANK repeat</keyword>
<dbReference type="Gene3D" id="1.25.40.20">
    <property type="entry name" value="Ankyrin repeat-containing domain"/>
    <property type="match status" value="2"/>
</dbReference>
<keyword evidence="1" id="KW-0677">Repeat</keyword>
<dbReference type="InterPro" id="IPR002110">
    <property type="entry name" value="Ankyrin_rpt"/>
</dbReference>
<name>A0ABM7NTN4_9VIRU</name>
<evidence type="ECO:0000256" key="2">
    <source>
        <dbReference type="ARBA" id="ARBA00023043"/>
    </source>
</evidence>
<dbReference type="SMART" id="SM00248">
    <property type="entry name" value="ANK"/>
    <property type="match status" value="4"/>
</dbReference>
<dbReference type="InterPro" id="IPR036770">
    <property type="entry name" value="Ankyrin_rpt-contain_sf"/>
</dbReference>
<dbReference type="RefSeq" id="YP_010842097.1">
    <property type="nucleotide sequence ID" value="NC_079139.1"/>
</dbReference>
<proteinExistence type="predicted"/>
<evidence type="ECO:0000313" key="3">
    <source>
        <dbReference type="EMBL" id="BCS83489.1"/>
    </source>
</evidence>
<dbReference type="EMBL" id="AP024483">
    <property type="protein sequence ID" value="BCS83489.1"/>
    <property type="molecule type" value="Genomic_DNA"/>
</dbReference>
<protein>
    <submittedName>
        <fullName evidence="3">Ankyrin repeat protein</fullName>
    </submittedName>
</protein>
<accession>A0ABM7NTN4</accession>
<dbReference type="GeneID" id="80558694"/>